<dbReference type="EMBL" id="CAICTM010000809">
    <property type="protein sequence ID" value="CAB9516842.1"/>
    <property type="molecule type" value="Genomic_DNA"/>
</dbReference>
<organism evidence="4 5">
    <name type="scientific">Seminavis robusta</name>
    <dbReference type="NCBI Taxonomy" id="568900"/>
    <lineage>
        <taxon>Eukaryota</taxon>
        <taxon>Sar</taxon>
        <taxon>Stramenopiles</taxon>
        <taxon>Ochrophyta</taxon>
        <taxon>Bacillariophyta</taxon>
        <taxon>Bacillariophyceae</taxon>
        <taxon>Bacillariophycidae</taxon>
        <taxon>Naviculales</taxon>
        <taxon>Naviculaceae</taxon>
        <taxon>Seminavis</taxon>
    </lineage>
</organism>
<evidence type="ECO:0000313" key="5">
    <source>
        <dbReference type="Proteomes" id="UP001153069"/>
    </source>
</evidence>
<reference evidence="4" key="1">
    <citation type="submission" date="2020-06" db="EMBL/GenBank/DDBJ databases">
        <authorList>
            <consortium name="Plant Systems Biology data submission"/>
        </authorList>
    </citation>
    <scope>NUCLEOTIDE SEQUENCE</scope>
    <source>
        <strain evidence="4">D6</strain>
    </source>
</reference>
<keyword evidence="3" id="KW-0732">Signal</keyword>
<sequence length="1033" mass="114362">MELRSQLFPFILLLIVSWSRQNEVGGSSLSTDALARYTFTTAACNEGSFPDTAHHLEVPLPSLGRNREYTKCSKGLGVEAVPYVDASVNSNVPLWLEQKDGLNDILQHVARNDWGISFELWLKPIVGDEPRVAESVIFAIGSPSSADEDKSNDCDELGLWESNGKLQISLRTSDPFVPSCVTSLVSDFSIRPGKLIHLVISIRDGHQRVFVNGKGQSFANEHFSLDSLRSATAMTFFSSVNNSIGTWQGSLYQFSIYDNALLQTEVEQSLTAGLVGDIPHSIPYEVVLNEDAEAEPESHPIEWYFSPQSVTSLSLDDTQDIQKIPLSLRPVQDEINTLLAAANLTLINDNTLLTVFAYITALPSKGSLFHHKDEGFVELHHTNDEPFALFLEDPDSLVYLPTHSEHSELPGSVYTTISYCVSTRVIFDPVQCDPSVISIVVDEVNDPPIAIANPASLQAVEGGDTLEMASIQLGGSDVDRQDSVTFIQITSPPKWGKLMLRVTTFRDDGLPHGTLFSPANNFTVASHGSSESVYVKYLFNGIDPGTSQHQGIPGNDAMDYFRFRVSDQQGAWSLEQTVHIDIMSAVETVTPKSIQKLSGDEPTAINFNATDASGYERPLALFFDTIPNEDIGWLVETNSNSILRPGSVAPVETALSFLPNASFCSDKYDPGITTRVNYRAVALMNDKVTSVSTSVIQSFEMQCPKPIIDVTSTSKTIHLYAFSLYSINQTNCRVPLYESLHSSESRICDEAATVDGVRPISATRRSLGYEVVVTVLPESGYITFSEVSWHKVRLFKGRRAMASENVTFAASLEDLEEVFDGMTYRSILPGNHSLEITIQYEGCLVNEHFNQTESGVGGTGHDESCPKISLAIPVIVEEGDRDDAPVSIKFPIEVVLPWFGYPLVYFLWFYVEGLRREIKRFALSYFAFVGAFWYGFFCKRRSDKSDSTSKSARQRVCAPGPESDCLGANRDPHATTASQTSWDHSGLDHSETYQFRAEPHEHFQLSPGTIVQEAHHHHHHPWAAAPFDHRTKY</sequence>
<feature type="region of interest" description="Disordered" evidence="1">
    <location>
        <begin position="1014"/>
        <end position="1033"/>
    </location>
</feature>
<feature type="region of interest" description="Disordered" evidence="1">
    <location>
        <begin position="942"/>
        <end position="986"/>
    </location>
</feature>
<evidence type="ECO:0000313" key="4">
    <source>
        <dbReference type="EMBL" id="CAB9516842.1"/>
    </source>
</evidence>
<dbReference type="AlphaFoldDB" id="A0A9N8E958"/>
<dbReference type="Pfam" id="PF13385">
    <property type="entry name" value="Laminin_G_3"/>
    <property type="match status" value="1"/>
</dbReference>
<feature type="transmembrane region" description="Helical" evidence="2">
    <location>
        <begin position="918"/>
        <end position="937"/>
    </location>
</feature>
<dbReference type="Proteomes" id="UP001153069">
    <property type="component" value="Unassembled WGS sequence"/>
</dbReference>
<evidence type="ECO:0000256" key="1">
    <source>
        <dbReference type="SAM" id="MobiDB-lite"/>
    </source>
</evidence>
<keyword evidence="2" id="KW-0812">Transmembrane</keyword>
<dbReference type="OrthoDB" id="48609at2759"/>
<gene>
    <name evidence="4" type="ORF">SEMRO_810_G205790.1</name>
</gene>
<comment type="caution">
    <text evidence="4">The sequence shown here is derived from an EMBL/GenBank/DDBJ whole genome shotgun (WGS) entry which is preliminary data.</text>
</comment>
<dbReference type="Gene3D" id="2.60.120.200">
    <property type="match status" value="1"/>
</dbReference>
<evidence type="ECO:0000256" key="3">
    <source>
        <dbReference type="SAM" id="SignalP"/>
    </source>
</evidence>
<dbReference type="SUPFAM" id="SSF49899">
    <property type="entry name" value="Concanavalin A-like lectins/glucanases"/>
    <property type="match status" value="1"/>
</dbReference>
<accession>A0A9N8E958</accession>
<feature type="signal peptide" evidence="3">
    <location>
        <begin position="1"/>
        <end position="21"/>
    </location>
</feature>
<evidence type="ECO:0000256" key="2">
    <source>
        <dbReference type="SAM" id="Phobius"/>
    </source>
</evidence>
<keyword evidence="2" id="KW-1133">Transmembrane helix</keyword>
<feature type="chain" id="PRO_5040137422" evidence="3">
    <location>
        <begin position="22"/>
        <end position="1033"/>
    </location>
</feature>
<proteinExistence type="predicted"/>
<dbReference type="InterPro" id="IPR013320">
    <property type="entry name" value="ConA-like_dom_sf"/>
</dbReference>
<keyword evidence="2" id="KW-0472">Membrane</keyword>
<feature type="transmembrane region" description="Helical" evidence="2">
    <location>
        <begin position="894"/>
        <end position="911"/>
    </location>
</feature>
<keyword evidence="5" id="KW-1185">Reference proteome</keyword>
<name>A0A9N8E958_9STRA</name>
<protein>
    <submittedName>
        <fullName evidence="4">Inherit from NOG: domain protein</fullName>
    </submittedName>
</protein>